<evidence type="ECO:0000313" key="9">
    <source>
        <dbReference type="EMBL" id="PHI28172.1"/>
    </source>
</evidence>
<evidence type="ECO:0000256" key="4">
    <source>
        <dbReference type="PIRSR" id="PIRSR034515-1"/>
    </source>
</evidence>
<dbReference type="GO" id="GO:0006027">
    <property type="term" value="P:glycosaminoglycan catabolic process"/>
    <property type="evidence" value="ECO:0007669"/>
    <property type="project" value="InterPro"/>
</dbReference>
<feature type="active site" description="Proton acceptor" evidence="4">
    <location>
        <position position="352"/>
    </location>
</feature>
<dbReference type="GO" id="GO:0005975">
    <property type="term" value="P:carbohydrate metabolic process"/>
    <property type="evidence" value="ECO:0007669"/>
    <property type="project" value="InterPro"/>
</dbReference>
<dbReference type="GO" id="GO:0034000">
    <property type="term" value="F:chondroitin-sulfate-ABC endolyase activity"/>
    <property type="evidence" value="ECO:0007669"/>
    <property type="project" value="InterPro"/>
</dbReference>
<comment type="function">
    <text evidence="3">Broad-specificity glycosaminoglycan lyase.</text>
</comment>
<keyword evidence="5" id="KW-0479">Metal-binding</keyword>
<comment type="similarity">
    <text evidence="1 3">Belongs to the polysaccharide lyase 8 family.</text>
</comment>
<dbReference type="GO" id="GO:0046872">
    <property type="term" value="F:metal ion binding"/>
    <property type="evidence" value="ECO:0007669"/>
    <property type="project" value="UniProtKB-KW"/>
</dbReference>
<dbReference type="InterPro" id="IPR008929">
    <property type="entry name" value="Chondroitin_lyas"/>
</dbReference>
<dbReference type="Gene3D" id="2.70.98.10">
    <property type="match status" value="1"/>
</dbReference>
<feature type="active site" description="Proton donor" evidence="4">
    <location>
        <position position="469"/>
    </location>
</feature>
<feature type="binding site" evidence="5">
    <location>
        <position position="49"/>
    </location>
    <ligand>
        <name>Ca(2+)</name>
        <dbReference type="ChEBI" id="CHEBI:29108"/>
    </ligand>
</feature>
<dbReference type="Pfam" id="PF02278">
    <property type="entry name" value="Lyase_8"/>
    <property type="match status" value="1"/>
</dbReference>
<dbReference type="InterPro" id="IPR024200">
    <property type="entry name" value="Chondroitinase_ABC_I"/>
</dbReference>
<dbReference type="InterPro" id="IPR014718">
    <property type="entry name" value="GH-type_carb-bd"/>
</dbReference>
<protein>
    <recommendedName>
        <fullName evidence="3">Chondroitin sulfate ABC lyase</fullName>
    </recommendedName>
    <alternativeName>
        <fullName evidence="3">Chondroitin ABC eliminase</fullName>
    </alternativeName>
    <alternativeName>
        <fullName evidence="3">Chondroitin ABC lyase</fullName>
    </alternativeName>
    <alternativeName>
        <fullName evidence="3">Chondroitinase ABC</fullName>
    </alternativeName>
</protein>
<feature type="domain" description="Polysaccharide lyase family 8 central" evidence="6">
    <location>
        <begin position="596"/>
        <end position="845"/>
    </location>
</feature>
<dbReference type="InterPro" id="IPR011013">
    <property type="entry name" value="Gal_mutarotase_sf_dom"/>
</dbReference>
<dbReference type="PIRSF" id="PIRSF034515">
    <property type="entry name" value="Chondroitinase"/>
    <property type="match status" value="1"/>
</dbReference>
<proteinExistence type="inferred from homology"/>
<dbReference type="Gene3D" id="2.60.220.10">
    <property type="entry name" value="Polysaccharide lyase family 8-like, C-terminal"/>
    <property type="match status" value="1"/>
</dbReference>
<dbReference type="SUPFAM" id="SSF49863">
    <property type="entry name" value="Hyaluronate lyase-like, C-terminal domain"/>
    <property type="match status" value="1"/>
</dbReference>
<dbReference type="Pfam" id="PF09093">
    <property type="entry name" value="Lyase_catalyt"/>
    <property type="match status" value="1"/>
</dbReference>
<organism evidence="9 10">
    <name type="scientific">Budvicia aquatica</name>
    <dbReference type="NCBI Taxonomy" id="82979"/>
    <lineage>
        <taxon>Bacteria</taxon>
        <taxon>Pseudomonadati</taxon>
        <taxon>Pseudomonadota</taxon>
        <taxon>Gammaproteobacteria</taxon>
        <taxon>Enterobacterales</taxon>
        <taxon>Budviciaceae</taxon>
        <taxon>Budvicia</taxon>
    </lineage>
</organism>
<evidence type="ECO:0000256" key="2">
    <source>
        <dbReference type="ARBA" id="ARBA00023239"/>
    </source>
</evidence>
<dbReference type="EMBL" id="PDDX01000001">
    <property type="protein sequence ID" value="PHI28172.1"/>
    <property type="molecule type" value="Genomic_DNA"/>
</dbReference>
<dbReference type="GO" id="GO:0030246">
    <property type="term" value="F:carbohydrate binding"/>
    <property type="evidence" value="ECO:0007669"/>
    <property type="project" value="InterPro"/>
</dbReference>
<dbReference type="Pfam" id="PF09092">
    <property type="entry name" value="Lyase_N"/>
    <property type="match status" value="1"/>
</dbReference>
<evidence type="ECO:0000256" key="1">
    <source>
        <dbReference type="ARBA" id="ARBA00006699"/>
    </source>
</evidence>
<keyword evidence="5" id="KW-0106">Calcium</keyword>
<dbReference type="InterPro" id="IPR039174">
    <property type="entry name" value="Chondroitin_ABC_lyase"/>
</dbReference>
<dbReference type="InterPro" id="IPR015177">
    <property type="entry name" value="Lyase_catalyt"/>
</dbReference>
<dbReference type="PANTHER" id="PTHR37322:SF3">
    <property type="entry name" value="CHONDROITIN SULFATE ABC EXOLYASE"/>
    <property type="match status" value="1"/>
</dbReference>
<dbReference type="SUPFAM" id="SSF48230">
    <property type="entry name" value="Chondroitin AC/alginate lyase"/>
    <property type="match status" value="1"/>
</dbReference>
<evidence type="ECO:0000256" key="3">
    <source>
        <dbReference type="PIRNR" id="PIRNR034515"/>
    </source>
</evidence>
<dbReference type="PANTHER" id="PTHR37322">
    <property type="match status" value="1"/>
</dbReference>
<gene>
    <name evidence="9" type="ORF">CRN84_01850</name>
</gene>
<dbReference type="SUPFAM" id="SSF49785">
    <property type="entry name" value="Galactose-binding domain-like"/>
    <property type="match status" value="1"/>
</dbReference>
<evidence type="ECO:0000313" key="10">
    <source>
        <dbReference type="Proteomes" id="UP000224974"/>
    </source>
</evidence>
<dbReference type="InterPro" id="IPR008979">
    <property type="entry name" value="Galactose-bd-like_sf"/>
</dbReference>
<evidence type="ECO:0000256" key="5">
    <source>
        <dbReference type="PIRSR" id="PIRSR034515-3"/>
    </source>
</evidence>
<dbReference type="SUPFAM" id="SSF74650">
    <property type="entry name" value="Galactose mutarotase-like"/>
    <property type="match status" value="1"/>
</dbReference>
<feature type="domain" description="Lyase N-terminal" evidence="7">
    <location>
        <begin position="23"/>
        <end position="177"/>
    </location>
</feature>
<comment type="caution">
    <text evidence="9">The sequence shown here is derived from an EMBL/GenBank/DDBJ whole genome shotgun (WGS) entry which is preliminary data.</text>
</comment>
<feature type="binding site" evidence="5">
    <location>
        <position position="156"/>
    </location>
    <ligand>
        <name>Ca(2+)</name>
        <dbReference type="ChEBI" id="CHEBI:29108"/>
    </ligand>
</feature>
<dbReference type="STRING" id="1111728.GCA_000427805_02677"/>
<feature type="domain" description="Lyase catalytic" evidence="8">
    <location>
        <begin position="232"/>
        <end position="565"/>
    </location>
</feature>
<evidence type="ECO:0000259" key="7">
    <source>
        <dbReference type="Pfam" id="PF09092"/>
    </source>
</evidence>
<dbReference type="AlphaFoldDB" id="A0A2C6DIM3"/>
<reference evidence="10" key="1">
    <citation type="submission" date="2017-09" db="EMBL/GenBank/DDBJ databases">
        <title>FDA dAtabase for Regulatory Grade micrObial Sequences (FDA-ARGOS): Supporting development and validation of Infectious Disease Dx tests.</title>
        <authorList>
            <person name="Minogue T."/>
            <person name="Wolcott M."/>
            <person name="Wasieloski L."/>
            <person name="Aguilar W."/>
            <person name="Moore D."/>
            <person name="Tallon L."/>
            <person name="Sadzewicz L."/>
            <person name="Ott S."/>
            <person name="Zhao X."/>
            <person name="Nagaraj S."/>
            <person name="Vavikolanu K."/>
            <person name="Aluvathingal J."/>
            <person name="Nadendla S."/>
            <person name="Sichtig H."/>
        </authorList>
    </citation>
    <scope>NUCLEOTIDE SEQUENCE [LARGE SCALE GENOMIC DNA]</scope>
    <source>
        <strain evidence="10">FDAARGOS_387</strain>
    </source>
</reference>
<name>A0A2C6DIM3_9GAMM</name>
<evidence type="ECO:0000259" key="8">
    <source>
        <dbReference type="Pfam" id="PF09093"/>
    </source>
</evidence>
<accession>A0A2C6DIM3</accession>
<dbReference type="Gene3D" id="1.50.10.100">
    <property type="entry name" value="Chondroitin AC/alginate lyase"/>
    <property type="match status" value="1"/>
</dbReference>
<keyword evidence="2 3" id="KW-0456">Lyase</keyword>
<keyword evidence="10" id="KW-1185">Reference proteome</keyword>
<sequence>MNMNNSSKTQYVENLEPGGYMYFFENQVPATITTDGGSTLTISSQHARDGQQSLQWLFTQGSRLILNQEVGFQPQADEATPHTFLTWLYHAEPLDEQLTFHFGQGEAVNASFSISLAFSGWRGIAVPFRDMQGEAIEGMDRLTIIAPESAGQLLFDQIILSIPVDHRWPTPDYVVPFINPAVNTGPNKNWMAVLMYDQMLREHYDDFNFTLPFDDTSGDTAILYKNFDRHLAVNSSSTISQEKIDANLAKYTQFMLRDNPDGSITGKPLDHPKRQNFMRVDGILSPESLALLTDTINISVLGKALLETAKFLRTDSLSAENRRQLEARFIDGSRYAFEQGWQGGSGYQIVSHVGYQTRELFDAWFIGRRVLAQRGWLASAQQAMMWFSATGRIYEADETIIDSNVDILNTQLQWMIKSFLLLPEITVREALLTQLQSWLSKTLLASDGVGGGFKPEGSVFHHCQHYPAYGKDAFNGLGVAIYGLSGSPFRLSQAAHQRAKEVLLKMRIYTKETHIPLPLSGRHPDDKQVISAAPYQWMARAGSPDGTQTVDRELAAAYAYLANKPDFEGIPAESEPVGAWAMNYASMAVQRGRSAVLADKSWLVIARGFSRYLVGNETYEANNLYGRYLQYGHVAIEPADYSLRAFSHDGWNWSRYPGTTAIQLPNDQLIATLHQLPGAGIEEMLLSTETYSGATTLGDESSLFAVKLHGHAKYQQQSFRARKSCFIFANRIIALGSAIDNRDTEHHTETTLFQHKVPAGEVVEVNGEAINSIGTHLSLQGETRFKDPAGNRYFIPAGQQVRFSYDNQASNHEDDGTPTQGLFATAVIDHGKAPQQQSYEYAVVIEASGSSKPDYQVLRQDVSAHIVRDGVTGTEGYAFFSPVAGLTETLIIGSDSPAMVLANQLNAQEMHLSIVNPDLALYRGQDPDQIDANGDQVEVSIYSRPWGSNLSKIQVTQILIAGSWSLAEPYSAVTLVRQQNNSLLTIETRDARPEYIRLLKI</sequence>
<dbReference type="InterPro" id="IPR015176">
    <property type="entry name" value="Lyase_N"/>
</dbReference>
<dbReference type="OrthoDB" id="6394136at2"/>
<dbReference type="GO" id="GO:0005576">
    <property type="term" value="C:extracellular region"/>
    <property type="evidence" value="ECO:0007669"/>
    <property type="project" value="InterPro"/>
</dbReference>
<dbReference type="Proteomes" id="UP000224974">
    <property type="component" value="Unassembled WGS sequence"/>
</dbReference>
<feature type="active site" description="Proton acceptor" evidence="4">
    <location>
        <position position="462"/>
    </location>
</feature>
<dbReference type="InterPro" id="IPR011071">
    <property type="entry name" value="Lyase_8-like_C"/>
</dbReference>
<dbReference type="Gene3D" id="2.60.120.430">
    <property type="entry name" value="Galactose-binding lectin"/>
    <property type="match status" value="1"/>
</dbReference>
<dbReference type="GO" id="GO:0042597">
    <property type="term" value="C:periplasmic space"/>
    <property type="evidence" value="ECO:0007669"/>
    <property type="project" value="TreeGrafter"/>
</dbReference>
<dbReference type="InterPro" id="IPR003159">
    <property type="entry name" value="Lyase_8_central_dom"/>
</dbReference>
<keyword evidence="3" id="KW-0119">Carbohydrate metabolism</keyword>
<evidence type="ECO:0000259" key="6">
    <source>
        <dbReference type="Pfam" id="PF02278"/>
    </source>
</evidence>